<dbReference type="GO" id="GO:0006749">
    <property type="term" value="P:glutathione metabolic process"/>
    <property type="evidence" value="ECO:0007669"/>
    <property type="project" value="TreeGrafter"/>
</dbReference>
<feature type="non-terminal residue" evidence="9">
    <location>
        <position position="1"/>
    </location>
</feature>
<keyword evidence="3" id="KW-0285">Flavoprotein</keyword>
<dbReference type="PANTHER" id="PTHR42737">
    <property type="entry name" value="GLUTATHIONE REDUCTASE"/>
    <property type="match status" value="1"/>
</dbReference>
<evidence type="ECO:0000256" key="2">
    <source>
        <dbReference type="ARBA" id="ARBA00007532"/>
    </source>
</evidence>
<dbReference type="PRINTS" id="PR00368">
    <property type="entry name" value="FADPNR"/>
</dbReference>
<dbReference type="PANTHER" id="PTHR42737:SF2">
    <property type="entry name" value="GLUTATHIONE REDUCTASE"/>
    <property type="match status" value="1"/>
</dbReference>
<reference evidence="9" key="1">
    <citation type="submission" date="2018-05" db="EMBL/GenBank/DDBJ databases">
        <authorList>
            <person name="Lanie J.A."/>
            <person name="Ng W.-L."/>
            <person name="Kazmierczak K.M."/>
            <person name="Andrzejewski T.M."/>
            <person name="Davidsen T.M."/>
            <person name="Wayne K.J."/>
            <person name="Tettelin H."/>
            <person name="Glass J.I."/>
            <person name="Rusch D."/>
            <person name="Podicherti R."/>
            <person name="Tsui H.-C.T."/>
            <person name="Winkler M.E."/>
        </authorList>
    </citation>
    <scope>NUCLEOTIDE SEQUENCE</scope>
</reference>
<dbReference type="InterPro" id="IPR046952">
    <property type="entry name" value="GSHR/TRXR-like"/>
</dbReference>
<dbReference type="GO" id="GO:0050660">
    <property type="term" value="F:flavin adenine dinucleotide binding"/>
    <property type="evidence" value="ECO:0007669"/>
    <property type="project" value="InterPro"/>
</dbReference>
<name>A0A382Z490_9ZZZZ</name>
<evidence type="ECO:0000256" key="1">
    <source>
        <dbReference type="ARBA" id="ARBA00001974"/>
    </source>
</evidence>
<evidence type="ECO:0000259" key="8">
    <source>
        <dbReference type="Pfam" id="PF07992"/>
    </source>
</evidence>
<dbReference type="AlphaFoldDB" id="A0A382Z490"/>
<keyword evidence="5" id="KW-0560">Oxidoreductase</keyword>
<evidence type="ECO:0000256" key="6">
    <source>
        <dbReference type="ARBA" id="ARBA00023157"/>
    </source>
</evidence>
<dbReference type="Gene3D" id="3.50.50.60">
    <property type="entry name" value="FAD/NAD(P)-binding domain"/>
    <property type="match status" value="2"/>
</dbReference>
<sequence>ELLTIGAGSGGVAATRRAGNYGVRAAICEEDRVGGTCVLRGCIPKKLFVYASHFSEDFKDSKNYGWSVSDVTFDWETLVRNKDAELERLHGIYNKMLDDASVDVISGRAKFIDQHNVEVRDGDISRIVSAETILIATGGWAIKPPISGLEGALTSTEAFDLSEFPERMVILGGGYIAVEFAGIFSKLGVAVTEVIRAKHVLRGFDDDLRYHLQREMIREGITVKSEVNVNVVQKISDVYRVELSDGGVIEADQLLCALG</sequence>
<comment type="similarity">
    <text evidence="2">Belongs to the class-I pyridine nucleotide-disulfide oxidoreductase family.</text>
</comment>
<keyword evidence="4" id="KW-0274">FAD</keyword>
<feature type="domain" description="FAD/NAD(P)-binding" evidence="8">
    <location>
        <begin position="4"/>
        <end position="259"/>
    </location>
</feature>
<dbReference type="Pfam" id="PF07992">
    <property type="entry name" value="Pyr_redox_2"/>
    <property type="match status" value="1"/>
</dbReference>
<dbReference type="InterPro" id="IPR012999">
    <property type="entry name" value="Pyr_OxRdtase_I_AS"/>
</dbReference>
<dbReference type="InterPro" id="IPR023753">
    <property type="entry name" value="FAD/NAD-binding_dom"/>
</dbReference>
<dbReference type="GO" id="GO:0034599">
    <property type="term" value="P:cellular response to oxidative stress"/>
    <property type="evidence" value="ECO:0007669"/>
    <property type="project" value="TreeGrafter"/>
</dbReference>
<dbReference type="SUPFAM" id="SSF51905">
    <property type="entry name" value="FAD/NAD(P)-binding domain"/>
    <property type="match status" value="1"/>
</dbReference>
<evidence type="ECO:0000313" key="9">
    <source>
        <dbReference type="EMBL" id="SVD90312.1"/>
    </source>
</evidence>
<proteinExistence type="inferred from homology"/>
<evidence type="ECO:0000256" key="5">
    <source>
        <dbReference type="ARBA" id="ARBA00023002"/>
    </source>
</evidence>
<organism evidence="9">
    <name type="scientific">marine metagenome</name>
    <dbReference type="NCBI Taxonomy" id="408172"/>
    <lineage>
        <taxon>unclassified sequences</taxon>
        <taxon>metagenomes</taxon>
        <taxon>ecological metagenomes</taxon>
    </lineage>
</organism>
<dbReference type="PROSITE" id="PS00076">
    <property type="entry name" value="PYRIDINE_REDOX_1"/>
    <property type="match status" value="1"/>
</dbReference>
<keyword evidence="6" id="KW-1015">Disulfide bond</keyword>
<gene>
    <name evidence="9" type="ORF">METZ01_LOCUS443166</name>
</gene>
<dbReference type="EMBL" id="UINC01180890">
    <property type="protein sequence ID" value="SVD90312.1"/>
    <property type="molecule type" value="Genomic_DNA"/>
</dbReference>
<dbReference type="GO" id="GO:0045454">
    <property type="term" value="P:cell redox homeostasis"/>
    <property type="evidence" value="ECO:0007669"/>
    <property type="project" value="InterPro"/>
</dbReference>
<keyword evidence="7" id="KW-0676">Redox-active center</keyword>
<evidence type="ECO:0000256" key="4">
    <source>
        <dbReference type="ARBA" id="ARBA00022827"/>
    </source>
</evidence>
<dbReference type="GO" id="GO:0005829">
    <property type="term" value="C:cytosol"/>
    <property type="evidence" value="ECO:0007669"/>
    <property type="project" value="TreeGrafter"/>
</dbReference>
<dbReference type="GO" id="GO:0004362">
    <property type="term" value="F:glutathione-disulfide reductase (NADPH) activity"/>
    <property type="evidence" value="ECO:0007669"/>
    <property type="project" value="TreeGrafter"/>
</dbReference>
<feature type="non-terminal residue" evidence="9">
    <location>
        <position position="259"/>
    </location>
</feature>
<evidence type="ECO:0000256" key="3">
    <source>
        <dbReference type="ARBA" id="ARBA00022630"/>
    </source>
</evidence>
<dbReference type="GO" id="GO:0005739">
    <property type="term" value="C:mitochondrion"/>
    <property type="evidence" value="ECO:0007669"/>
    <property type="project" value="TreeGrafter"/>
</dbReference>
<protein>
    <recommendedName>
        <fullName evidence="8">FAD/NAD(P)-binding domain-containing protein</fullName>
    </recommendedName>
</protein>
<dbReference type="PRINTS" id="PR00411">
    <property type="entry name" value="PNDRDTASEI"/>
</dbReference>
<accession>A0A382Z490</accession>
<comment type="cofactor">
    <cofactor evidence="1">
        <name>FAD</name>
        <dbReference type="ChEBI" id="CHEBI:57692"/>
    </cofactor>
</comment>
<evidence type="ECO:0000256" key="7">
    <source>
        <dbReference type="ARBA" id="ARBA00023284"/>
    </source>
</evidence>
<dbReference type="InterPro" id="IPR036188">
    <property type="entry name" value="FAD/NAD-bd_sf"/>
</dbReference>